<dbReference type="OrthoDB" id="5297685at2"/>
<dbReference type="Gene3D" id="3.10.129.10">
    <property type="entry name" value="Hotdog Thioesterase"/>
    <property type="match status" value="1"/>
</dbReference>
<dbReference type="GO" id="GO:0006631">
    <property type="term" value="P:fatty acid metabolic process"/>
    <property type="evidence" value="ECO:0007669"/>
    <property type="project" value="UniProtKB-KW"/>
</dbReference>
<evidence type="ECO:0000256" key="17">
    <source>
        <dbReference type="ARBA" id="ARBA00040123"/>
    </source>
</evidence>
<keyword evidence="9" id="KW-0809">Transit peptide</keyword>
<evidence type="ECO:0000256" key="1">
    <source>
        <dbReference type="ARBA" id="ARBA00004170"/>
    </source>
</evidence>
<keyword evidence="6" id="KW-0053">Apoptosis</keyword>
<comment type="catalytic activity">
    <reaction evidence="19">
        <text>octanoyl-CoA + H2O = octanoate + CoA + H(+)</text>
        <dbReference type="Rhea" id="RHEA:30143"/>
        <dbReference type="ChEBI" id="CHEBI:15377"/>
        <dbReference type="ChEBI" id="CHEBI:15378"/>
        <dbReference type="ChEBI" id="CHEBI:25646"/>
        <dbReference type="ChEBI" id="CHEBI:57287"/>
        <dbReference type="ChEBI" id="CHEBI:57386"/>
    </reaction>
    <physiologicalReaction direction="left-to-right" evidence="19">
        <dbReference type="Rhea" id="RHEA:30144"/>
    </physiologicalReaction>
</comment>
<evidence type="ECO:0000256" key="3">
    <source>
        <dbReference type="ARBA" id="ARBA00004632"/>
    </source>
</evidence>
<evidence type="ECO:0000256" key="23">
    <source>
        <dbReference type="ARBA" id="ARBA00048180"/>
    </source>
</evidence>
<comment type="catalytic activity">
    <reaction evidence="13">
        <text>(5Z,8Z,11Z,14Z)-eicosatetraenoyl-CoA + H2O = (5Z,8Z,11Z,14Z)-eicosatetraenoate + CoA + H(+)</text>
        <dbReference type="Rhea" id="RHEA:40151"/>
        <dbReference type="ChEBI" id="CHEBI:15377"/>
        <dbReference type="ChEBI" id="CHEBI:15378"/>
        <dbReference type="ChEBI" id="CHEBI:32395"/>
        <dbReference type="ChEBI" id="CHEBI:57287"/>
        <dbReference type="ChEBI" id="CHEBI:57368"/>
    </reaction>
    <physiologicalReaction direction="left-to-right" evidence="13">
        <dbReference type="Rhea" id="RHEA:40152"/>
    </physiologicalReaction>
</comment>
<keyword evidence="4" id="KW-1003">Cell membrane</keyword>
<keyword evidence="7" id="KW-0378">Hydrolase</keyword>
<dbReference type="Proteomes" id="UP000183994">
    <property type="component" value="Unassembled WGS sequence"/>
</dbReference>
<evidence type="ECO:0000256" key="10">
    <source>
        <dbReference type="ARBA" id="ARBA00023098"/>
    </source>
</evidence>
<keyword evidence="10" id="KW-0443">Lipid metabolism</keyword>
<evidence type="ECO:0000256" key="14">
    <source>
        <dbReference type="ARBA" id="ARBA00037002"/>
    </source>
</evidence>
<organism evidence="25 26">
    <name type="scientific">Desulfatibacillum alkenivorans DSM 16219</name>
    <dbReference type="NCBI Taxonomy" id="1121393"/>
    <lineage>
        <taxon>Bacteria</taxon>
        <taxon>Pseudomonadati</taxon>
        <taxon>Thermodesulfobacteriota</taxon>
        <taxon>Desulfobacteria</taxon>
        <taxon>Desulfobacterales</taxon>
        <taxon>Desulfatibacillaceae</taxon>
        <taxon>Desulfatibacillum</taxon>
    </lineage>
</organism>
<evidence type="ECO:0000313" key="25">
    <source>
        <dbReference type="EMBL" id="SHJ13690.1"/>
    </source>
</evidence>
<dbReference type="SUPFAM" id="SSF54637">
    <property type="entry name" value="Thioesterase/thiol ester dehydrase-isomerase"/>
    <property type="match status" value="1"/>
</dbReference>
<dbReference type="PANTHER" id="PTHR12418">
    <property type="entry name" value="ACYL-COENZYME A THIOESTERASE THEM4"/>
    <property type="match status" value="1"/>
</dbReference>
<dbReference type="Pfam" id="PF03061">
    <property type="entry name" value="4HBT"/>
    <property type="match status" value="1"/>
</dbReference>
<keyword evidence="5" id="KW-0963">Cytoplasm</keyword>
<evidence type="ECO:0000256" key="4">
    <source>
        <dbReference type="ARBA" id="ARBA00022475"/>
    </source>
</evidence>
<comment type="catalytic activity">
    <reaction evidence="22">
        <text>dodecanoyl-CoA + H2O = dodecanoate + CoA + H(+)</text>
        <dbReference type="Rhea" id="RHEA:30135"/>
        <dbReference type="ChEBI" id="CHEBI:15377"/>
        <dbReference type="ChEBI" id="CHEBI:15378"/>
        <dbReference type="ChEBI" id="CHEBI:18262"/>
        <dbReference type="ChEBI" id="CHEBI:57287"/>
        <dbReference type="ChEBI" id="CHEBI:57375"/>
    </reaction>
    <physiologicalReaction direction="left-to-right" evidence="22">
        <dbReference type="Rhea" id="RHEA:30136"/>
    </physiologicalReaction>
</comment>
<evidence type="ECO:0000256" key="7">
    <source>
        <dbReference type="ARBA" id="ARBA00022801"/>
    </source>
</evidence>
<dbReference type="EC" id="3.1.2.2" evidence="16"/>
<comment type="catalytic activity">
    <reaction evidence="14">
        <text>(9Z)-octadecenoyl-CoA + H2O = (9Z)-octadecenoate + CoA + H(+)</text>
        <dbReference type="Rhea" id="RHEA:40139"/>
        <dbReference type="ChEBI" id="CHEBI:15377"/>
        <dbReference type="ChEBI" id="CHEBI:15378"/>
        <dbReference type="ChEBI" id="CHEBI:30823"/>
        <dbReference type="ChEBI" id="CHEBI:57287"/>
        <dbReference type="ChEBI" id="CHEBI:57387"/>
    </reaction>
    <physiologicalReaction direction="left-to-right" evidence="14">
        <dbReference type="Rhea" id="RHEA:40140"/>
    </physiologicalReaction>
</comment>
<dbReference type="EMBL" id="FQZU01000004">
    <property type="protein sequence ID" value="SHJ13690.1"/>
    <property type="molecule type" value="Genomic_DNA"/>
</dbReference>
<evidence type="ECO:0000256" key="2">
    <source>
        <dbReference type="ARBA" id="ARBA00004496"/>
    </source>
</evidence>
<comment type="subcellular location">
    <subcellularLocation>
        <location evidence="3">Cell projection</location>
        <location evidence="3">Ruffle membrane</location>
    </subcellularLocation>
    <subcellularLocation>
        <location evidence="2">Cytoplasm</location>
    </subcellularLocation>
    <subcellularLocation>
        <location evidence="1">Membrane</location>
        <topology evidence="1">Peripheral membrane protein</topology>
    </subcellularLocation>
</comment>
<keyword evidence="11" id="KW-0472">Membrane</keyword>
<keyword evidence="12" id="KW-0966">Cell projection</keyword>
<feature type="domain" description="Thioesterase" evidence="24">
    <location>
        <begin position="54"/>
        <end position="105"/>
    </location>
</feature>
<dbReference type="AlphaFoldDB" id="A0A1M6GV16"/>
<dbReference type="InterPro" id="IPR006683">
    <property type="entry name" value="Thioestr_dom"/>
</dbReference>
<reference evidence="26" key="1">
    <citation type="submission" date="2016-11" db="EMBL/GenBank/DDBJ databases">
        <authorList>
            <person name="Varghese N."/>
            <person name="Submissions S."/>
        </authorList>
    </citation>
    <scope>NUCLEOTIDE SEQUENCE [LARGE SCALE GENOMIC DNA]</scope>
    <source>
        <strain evidence="26">DSM 16219</strain>
    </source>
</reference>
<dbReference type="CDD" id="cd03443">
    <property type="entry name" value="PaaI_thioesterase"/>
    <property type="match status" value="1"/>
</dbReference>
<evidence type="ECO:0000256" key="11">
    <source>
        <dbReference type="ARBA" id="ARBA00023136"/>
    </source>
</evidence>
<evidence type="ECO:0000256" key="20">
    <source>
        <dbReference type="ARBA" id="ARBA00047734"/>
    </source>
</evidence>
<keyword evidence="8" id="KW-0276">Fatty acid metabolism</keyword>
<evidence type="ECO:0000256" key="8">
    <source>
        <dbReference type="ARBA" id="ARBA00022832"/>
    </source>
</evidence>
<keyword evidence="26" id="KW-1185">Reference proteome</keyword>
<dbReference type="PANTHER" id="PTHR12418:SF19">
    <property type="entry name" value="ACYL-COENZYME A THIOESTERASE THEM4"/>
    <property type="match status" value="1"/>
</dbReference>
<comment type="similarity">
    <text evidence="15">Belongs to the THEM4/THEM5 thioesterase family.</text>
</comment>
<dbReference type="RefSeq" id="WP_073473785.1">
    <property type="nucleotide sequence ID" value="NZ_FQZU01000004.1"/>
</dbReference>
<evidence type="ECO:0000256" key="15">
    <source>
        <dbReference type="ARBA" id="ARBA00038456"/>
    </source>
</evidence>
<comment type="catalytic activity">
    <reaction evidence="23">
        <text>tetradecanoyl-CoA + H2O = tetradecanoate + CoA + H(+)</text>
        <dbReference type="Rhea" id="RHEA:40119"/>
        <dbReference type="ChEBI" id="CHEBI:15377"/>
        <dbReference type="ChEBI" id="CHEBI:15378"/>
        <dbReference type="ChEBI" id="CHEBI:30807"/>
        <dbReference type="ChEBI" id="CHEBI:57287"/>
        <dbReference type="ChEBI" id="CHEBI:57385"/>
    </reaction>
    <physiologicalReaction direction="left-to-right" evidence="23">
        <dbReference type="Rhea" id="RHEA:40120"/>
    </physiologicalReaction>
</comment>
<evidence type="ECO:0000259" key="24">
    <source>
        <dbReference type="Pfam" id="PF03061"/>
    </source>
</evidence>
<protein>
    <recommendedName>
        <fullName evidence="17">Acyl-coenzyme A thioesterase THEM4</fullName>
        <ecNumber evidence="16">3.1.2.2</ecNumber>
    </recommendedName>
    <alternativeName>
        <fullName evidence="18">Thioesterase superfamily member 4</fullName>
    </alternativeName>
</protein>
<dbReference type="GO" id="GO:0005737">
    <property type="term" value="C:cytoplasm"/>
    <property type="evidence" value="ECO:0007669"/>
    <property type="project" value="UniProtKB-SubCell"/>
</dbReference>
<dbReference type="GO" id="GO:0016020">
    <property type="term" value="C:membrane"/>
    <property type="evidence" value="ECO:0007669"/>
    <property type="project" value="UniProtKB-SubCell"/>
</dbReference>
<comment type="catalytic activity">
    <reaction evidence="21">
        <text>decanoyl-CoA + H2O = decanoate + CoA + H(+)</text>
        <dbReference type="Rhea" id="RHEA:40059"/>
        <dbReference type="ChEBI" id="CHEBI:15377"/>
        <dbReference type="ChEBI" id="CHEBI:15378"/>
        <dbReference type="ChEBI" id="CHEBI:27689"/>
        <dbReference type="ChEBI" id="CHEBI:57287"/>
        <dbReference type="ChEBI" id="CHEBI:61430"/>
    </reaction>
    <physiologicalReaction direction="left-to-right" evidence="21">
        <dbReference type="Rhea" id="RHEA:40060"/>
    </physiologicalReaction>
</comment>
<dbReference type="InterPro" id="IPR052365">
    <property type="entry name" value="THEM4/THEM5_acyl-CoA_thioest"/>
</dbReference>
<evidence type="ECO:0000256" key="9">
    <source>
        <dbReference type="ARBA" id="ARBA00022946"/>
    </source>
</evidence>
<evidence type="ECO:0000256" key="16">
    <source>
        <dbReference type="ARBA" id="ARBA00038848"/>
    </source>
</evidence>
<gene>
    <name evidence="25" type="ORF">SAMN02745216_01115</name>
</gene>
<dbReference type="GO" id="GO:0016790">
    <property type="term" value="F:thiolester hydrolase activity"/>
    <property type="evidence" value="ECO:0007669"/>
    <property type="project" value="UniProtKB-ARBA"/>
</dbReference>
<dbReference type="InterPro" id="IPR029069">
    <property type="entry name" value="HotDog_dom_sf"/>
</dbReference>
<evidence type="ECO:0000256" key="12">
    <source>
        <dbReference type="ARBA" id="ARBA00023273"/>
    </source>
</evidence>
<dbReference type="STRING" id="1121393.SAMN02745216_01115"/>
<evidence type="ECO:0000256" key="21">
    <source>
        <dbReference type="ARBA" id="ARBA00047969"/>
    </source>
</evidence>
<evidence type="ECO:0000256" key="13">
    <source>
        <dbReference type="ARBA" id="ARBA00035852"/>
    </source>
</evidence>
<evidence type="ECO:0000256" key="19">
    <source>
        <dbReference type="ARBA" id="ARBA00047588"/>
    </source>
</evidence>
<name>A0A1M6GV16_9BACT</name>
<comment type="catalytic activity">
    <reaction evidence="20">
        <text>hexadecanoyl-CoA + H2O = hexadecanoate + CoA + H(+)</text>
        <dbReference type="Rhea" id="RHEA:16645"/>
        <dbReference type="ChEBI" id="CHEBI:7896"/>
        <dbReference type="ChEBI" id="CHEBI:15377"/>
        <dbReference type="ChEBI" id="CHEBI:15378"/>
        <dbReference type="ChEBI" id="CHEBI:57287"/>
        <dbReference type="ChEBI" id="CHEBI:57379"/>
        <dbReference type="EC" id="3.1.2.2"/>
    </reaction>
    <physiologicalReaction direction="left-to-right" evidence="20">
        <dbReference type="Rhea" id="RHEA:16646"/>
    </physiologicalReaction>
</comment>
<sequence>MEETQRIPLPNLEGYNCFACGSANPIGLHMHFFLEGDKVVSDLVLDQNLAGWENLVHGGIISTLMDEIVGWTVITLKRKFFVTRSLNIRYLRPIPVGSKVRVQGKFRSESENGRATIDALLLGPDGRKSATGKAEVAFLSEKRIKEIPQSHQKDMNWLFEQLEIAFNKSALSE</sequence>
<evidence type="ECO:0000256" key="6">
    <source>
        <dbReference type="ARBA" id="ARBA00022703"/>
    </source>
</evidence>
<proteinExistence type="inferred from homology"/>
<evidence type="ECO:0000313" key="26">
    <source>
        <dbReference type="Proteomes" id="UP000183994"/>
    </source>
</evidence>
<accession>A0A1M6GV16</accession>
<evidence type="ECO:0000256" key="18">
    <source>
        <dbReference type="ARBA" id="ARBA00043210"/>
    </source>
</evidence>
<evidence type="ECO:0000256" key="22">
    <source>
        <dbReference type="ARBA" id="ARBA00048074"/>
    </source>
</evidence>
<evidence type="ECO:0000256" key="5">
    <source>
        <dbReference type="ARBA" id="ARBA00022490"/>
    </source>
</evidence>